<feature type="compositionally biased region" description="Polar residues" evidence="1">
    <location>
        <begin position="45"/>
        <end position="56"/>
    </location>
</feature>
<reference evidence="2" key="1">
    <citation type="submission" date="2020-05" db="EMBL/GenBank/DDBJ databases">
        <authorList>
            <person name="Chiriac C."/>
            <person name="Salcher M."/>
            <person name="Ghai R."/>
            <person name="Kavagutti S V."/>
        </authorList>
    </citation>
    <scope>NUCLEOTIDE SEQUENCE</scope>
</reference>
<sequence>MPLGVALRQPHAAAGSDDGRGVQPVDEDGLERHGSWKKEGETKPPASTKQRLTSSYKPDLEERLHPKSSGPVNCS</sequence>
<evidence type="ECO:0000256" key="1">
    <source>
        <dbReference type="SAM" id="MobiDB-lite"/>
    </source>
</evidence>
<proteinExistence type="predicted"/>
<dbReference type="EMBL" id="LR797181">
    <property type="protein sequence ID" value="CAB4192785.1"/>
    <property type="molecule type" value="Genomic_DNA"/>
</dbReference>
<accession>A0A6J5RKM8</accession>
<feature type="compositionally biased region" description="Basic and acidic residues" evidence="1">
    <location>
        <begin position="30"/>
        <end position="42"/>
    </location>
</feature>
<protein>
    <submittedName>
        <fullName evidence="2">Uncharacterized protein</fullName>
    </submittedName>
</protein>
<organism evidence="2">
    <name type="scientific">uncultured Caudovirales phage</name>
    <dbReference type="NCBI Taxonomy" id="2100421"/>
    <lineage>
        <taxon>Viruses</taxon>
        <taxon>Duplodnaviria</taxon>
        <taxon>Heunggongvirae</taxon>
        <taxon>Uroviricota</taxon>
        <taxon>Caudoviricetes</taxon>
        <taxon>Peduoviridae</taxon>
        <taxon>Maltschvirus</taxon>
        <taxon>Maltschvirus maltsch</taxon>
    </lineage>
</organism>
<name>A0A6J5RKM8_9CAUD</name>
<gene>
    <name evidence="2" type="ORF">UFOVP1244_88</name>
</gene>
<feature type="region of interest" description="Disordered" evidence="1">
    <location>
        <begin position="1"/>
        <end position="75"/>
    </location>
</feature>
<evidence type="ECO:0000313" key="2">
    <source>
        <dbReference type="EMBL" id="CAB4192785.1"/>
    </source>
</evidence>